<evidence type="ECO:0000256" key="5">
    <source>
        <dbReference type="ARBA" id="ARBA00023315"/>
    </source>
</evidence>
<dbReference type="SUPFAM" id="SSF51161">
    <property type="entry name" value="Trimeric LpxA-like enzymes"/>
    <property type="match status" value="1"/>
</dbReference>
<dbReference type="NCBIfam" id="NF000311">
    <property type="entry name" value="Vat_ABCDEFH"/>
    <property type="match status" value="1"/>
</dbReference>
<evidence type="ECO:0000256" key="3">
    <source>
        <dbReference type="ARBA" id="ARBA00022737"/>
    </source>
</evidence>
<dbReference type="Pfam" id="PF00132">
    <property type="entry name" value="Hexapep"/>
    <property type="match status" value="1"/>
</dbReference>
<dbReference type="FunFam" id="2.160.10.10:FF:000037">
    <property type="entry name" value="Streptogramin A acetyltransferase"/>
    <property type="match status" value="1"/>
</dbReference>
<dbReference type="Gene3D" id="2.160.10.10">
    <property type="entry name" value="Hexapeptide repeat proteins"/>
    <property type="match status" value="1"/>
</dbReference>
<dbReference type="PATRIC" id="fig|217031.4.peg.1183"/>
<comment type="caution">
    <text evidence="6">The sequence shown here is derived from an EMBL/GenBank/DDBJ whole genome shotgun (WGS) entry which is preliminary data.</text>
</comment>
<dbReference type="STRING" id="217031.ABB05_03415"/>
<reference evidence="6 8" key="2">
    <citation type="submission" date="2015-06" db="EMBL/GenBank/DDBJ databases">
        <title>Genome sequencing project of Bacillus galactosidilyticus PL133.</title>
        <authorList>
            <person name="Gaiero J."/>
            <person name="Nicol R."/>
            <person name="Habash M."/>
        </authorList>
    </citation>
    <scope>NUCLEOTIDE SEQUENCE [LARGE SCALE GENOMIC DNA]</scope>
    <source>
        <strain evidence="6 8">PL133</strain>
    </source>
</reference>
<dbReference type="InterPro" id="IPR050179">
    <property type="entry name" value="Trans_hexapeptide_repeat"/>
</dbReference>
<dbReference type="InterPro" id="IPR001451">
    <property type="entry name" value="Hexapep"/>
</dbReference>
<dbReference type="PANTHER" id="PTHR43300:SF11">
    <property type="entry name" value="ACETYLTRANSFERASE RV3034C-RELATED"/>
    <property type="match status" value="1"/>
</dbReference>
<keyword evidence="2 6" id="KW-0808">Transferase</keyword>
<organism evidence="6 8">
    <name type="scientific">Lederbergia galactosidilytica</name>
    <dbReference type="NCBI Taxonomy" id="217031"/>
    <lineage>
        <taxon>Bacteria</taxon>
        <taxon>Bacillati</taxon>
        <taxon>Bacillota</taxon>
        <taxon>Bacilli</taxon>
        <taxon>Bacillales</taxon>
        <taxon>Bacillaceae</taxon>
        <taxon>Lederbergia</taxon>
    </lineage>
</organism>
<evidence type="ECO:0000256" key="4">
    <source>
        <dbReference type="ARBA" id="ARBA00023251"/>
    </source>
</evidence>
<protein>
    <submittedName>
        <fullName evidence="6">Acetyltransferase</fullName>
    </submittedName>
</protein>
<name>A0A0Q9Y7H4_9BACI</name>
<keyword evidence="5" id="KW-0012">Acyltransferase</keyword>
<proteinExistence type="inferred from homology"/>
<dbReference type="CDD" id="cd03349">
    <property type="entry name" value="LbH_XAT"/>
    <property type="match status" value="1"/>
</dbReference>
<dbReference type="AlphaFoldDB" id="A0A0Q9Y7H4"/>
<keyword evidence="9" id="KW-1185">Reference proteome</keyword>
<evidence type="ECO:0000313" key="9">
    <source>
        <dbReference type="Proteomes" id="UP000077881"/>
    </source>
</evidence>
<evidence type="ECO:0000313" key="6">
    <source>
        <dbReference type="EMBL" id="KRG16773.1"/>
    </source>
</evidence>
<sequence>MSAKNFPGPNPQTPFPLEGNKNVQFIKPTITRKNVSVGDYSYYDSKHGESFEEQVLYHYEVIGDELIIGKFCSIGPGSTFIMNGANHQMDGSTYPFHLFGSGWKMHVPSLDDLPIKGDTEVGNDVWIGRDVTIMPGVKIGDGAIIAAQSVVTKNVAPYTVVGGNPAKIIKKRYSDKVIEEWLTIKWWDWDSKKISDNLEFIIGGHIDKLKMNN</sequence>
<dbReference type="EMBL" id="LDJR01000017">
    <property type="protein sequence ID" value="OAK74854.1"/>
    <property type="molecule type" value="Genomic_DNA"/>
</dbReference>
<keyword evidence="3" id="KW-0677">Repeat</keyword>
<gene>
    <name evidence="7" type="ORF">ABB05_03415</name>
    <name evidence="6" type="ORF">ACA29_03590</name>
</gene>
<evidence type="ECO:0000256" key="1">
    <source>
        <dbReference type="ARBA" id="ARBA00007274"/>
    </source>
</evidence>
<dbReference type="OrthoDB" id="9801697at2"/>
<keyword evidence="4" id="KW-0046">Antibiotic resistance</keyword>
<dbReference type="EMBL" id="LGPB01000033">
    <property type="protein sequence ID" value="KRG16773.1"/>
    <property type="molecule type" value="Genomic_DNA"/>
</dbReference>
<dbReference type="PROSITE" id="PS00101">
    <property type="entry name" value="HEXAPEP_TRANSFERASES"/>
    <property type="match status" value="1"/>
</dbReference>
<evidence type="ECO:0000256" key="2">
    <source>
        <dbReference type="ARBA" id="ARBA00022679"/>
    </source>
</evidence>
<dbReference type="Proteomes" id="UP000053881">
    <property type="component" value="Unassembled WGS sequence"/>
</dbReference>
<dbReference type="InterPro" id="IPR011004">
    <property type="entry name" value="Trimer_LpxA-like_sf"/>
</dbReference>
<dbReference type="GO" id="GO:0016746">
    <property type="term" value="F:acyltransferase activity"/>
    <property type="evidence" value="ECO:0007669"/>
    <property type="project" value="UniProtKB-KW"/>
</dbReference>
<dbReference type="Proteomes" id="UP000077881">
    <property type="component" value="Unassembled WGS sequence"/>
</dbReference>
<dbReference type="PANTHER" id="PTHR43300">
    <property type="entry name" value="ACETYLTRANSFERASE"/>
    <property type="match status" value="1"/>
</dbReference>
<accession>A0A0Q9Y7H4</accession>
<evidence type="ECO:0000313" key="8">
    <source>
        <dbReference type="Proteomes" id="UP000053881"/>
    </source>
</evidence>
<comment type="similarity">
    <text evidence="1">Belongs to the transferase hexapeptide repeat family.</text>
</comment>
<evidence type="ECO:0000313" key="7">
    <source>
        <dbReference type="EMBL" id="OAK74854.1"/>
    </source>
</evidence>
<dbReference type="InterPro" id="IPR018357">
    <property type="entry name" value="Hexapep_transf_CS"/>
</dbReference>
<dbReference type="RefSeq" id="WP_057994176.1">
    <property type="nucleotide sequence ID" value="NZ_JAGGKH010000037.1"/>
</dbReference>
<reference evidence="7 9" key="1">
    <citation type="submission" date="2015-05" db="EMBL/GenBank/DDBJ databases">
        <title>Comparison of genome.</title>
        <authorList>
            <person name="Zheng Z."/>
            <person name="Sun M."/>
        </authorList>
    </citation>
    <scope>NUCLEOTIDE SEQUENCE [LARGE SCALE GENOMIC DNA]</scope>
    <source>
        <strain evidence="7 9">G25-74</strain>
    </source>
</reference>
<dbReference type="GO" id="GO:0046677">
    <property type="term" value="P:response to antibiotic"/>
    <property type="evidence" value="ECO:0007669"/>
    <property type="project" value="UniProtKB-KW"/>
</dbReference>